<sequence length="69" mass="6921">MPASTPTTAPTPADGCPGPARPHCACCGSHGVRPADLLDNGDTYCCGAPVCRGDRAAVLDAHEKAFTAP</sequence>
<proteinExistence type="predicted"/>
<comment type="caution">
    <text evidence="1">The sequence shown here is derived from an EMBL/GenBank/DDBJ whole genome shotgun (WGS) entry which is preliminary data.</text>
</comment>
<organism evidence="1 2">
    <name type="scientific">Streptomyces gancidicus BKS 13-15</name>
    <dbReference type="NCBI Taxonomy" id="1284664"/>
    <lineage>
        <taxon>Bacteria</taxon>
        <taxon>Bacillati</taxon>
        <taxon>Actinomycetota</taxon>
        <taxon>Actinomycetes</taxon>
        <taxon>Kitasatosporales</taxon>
        <taxon>Streptomycetaceae</taxon>
        <taxon>Streptomyces</taxon>
        <taxon>Streptomyces pseudogriseolus group</taxon>
    </lineage>
</organism>
<dbReference type="AlphaFoldDB" id="M3CSA0"/>
<dbReference type="RefSeq" id="WP_006136749.1">
    <property type="nucleotide sequence ID" value="NZ_AOHP01000169.1"/>
</dbReference>
<dbReference type="Proteomes" id="UP000011732">
    <property type="component" value="Unassembled WGS sequence"/>
</dbReference>
<evidence type="ECO:0000313" key="1">
    <source>
        <dbReference type="EMBL" id="EMF20385.1"/>
    </source>
</evidence>
<gene>
    <name evidence="1" type="ORF">H114_32619</name>
</gene>
<keyword evidence="2" id="KW-1185">Reference proteome</keyword>
<dbReference type="PATRIC" id="fig|1284664.3.peg.6531"/>
<dbReference type="EMBL" id="AOHP01000169">
    <property type="protein sequence ID" value="EMF20385.1"/>
    <property type="molecule type" value="Genomic_DNA"/>
</dbReference>
<protein>
    <submittedName>
        <fullName evidence="1">Uncharacterized protein</fullName>
    </submittedName>
</protein>
<name>M3CSA0_STREZ</name>
<evidence type="ECO:0000313" key="2">
    <source>
        <dbReference type="Proteomes" id="UP000011732"/>
    </source>
</evidence>
<accession>M3CSA0</accession>
<reference evidence="1 2" key="1">
    <citation type="journal article" date="2013" name="Genome Announc.">
        <title>Draft Genome Sequence of Streptomyces gancidicus Strain BKS 13-15.</title>
        <authorList>
            <person name="Kumar S."/>
            <person name="Kaur N."/>
            <person name="Singh N.K."/>
            <person name="Raghava G.P."/>
            <person name="Mayilraj S."/>
        </authorList>
    </citation>
    <scope>NUCLEOTIDE SEQUENCE [LARGE SCALE GENOMIC DNA]</scope>
    <source>
        <strain evidence="1 2">BKS 13-15</strain>
    </source>
</reference>